<evidence type="ECO:0000313" key="3">
    <source>
        <dbReference type="EMBL" id="GEK19670.1"/>
    </source>
</evidence>
<dbReference type="Gene3D" id="1.10.510.10">
    <property type="entry name" value="Transferase(Phosphotransferase) domain 1"/>
    <property type="match status" value="1"/>
</dbReference>
<keyword evidence="1" id="KW-1133">Transmembrane helix</keyword>
<dbReference type="Proteomes" id="UP000321118">
    <property type="component" value="Unassembled WGS sequence"/>
</dbReference>
<dbReference type="InterPro" id="IPR011009">
    <property type="entry name" value="Kinase-like_dom_sf"/>
</dbReference>
<protein>
    <recommendedName>
        <fullName evidence="2">Protein kinase domain-containing protein</fullName>
    </recommendedName>
</protein>
<evidence type="ECO:0000259" key="2">
    <source>
        <dbReference type="PROSITE" id="PS50011"/>
    </source>
</evidence>
<organism evidence="3 4">
    <name type="scientific">Cellulomonas xylanilytica</name>
    <dbReference type="NCBI Taxonomy" id="233583"/>
    <lineage>
        <taxon>Bacteria</taxon>
        <taxon>Bacillati</taxon>
        <taxon>Actinomycetota</taxon>
        <taxon>Actinomycetes</taxon>
        <taxon>Micrococcales</taxon>
        <taxon>Cellulomonadaceae</taxon>
        <taxon>Cellulomonas</taxon>
    </lineage>
</organism>
<accession>A0A510V2Z8</accession>
<dbReference type="AlphaFoldDB" id="A0A510V2Z8"/>
<dbReference type="SUPFAM" id="SSF56112">
    <property type="entry name" value="Protein kinase-like (PK-like)"/>
    <property type="match status" value="1"/>
</dbReference>
<comment type="caution">
    <text evidence="3">The sequence shown here is derived from an EMBL/GenBank/DDBJ whole genome shotgun (WGS) entry which is preliminary data.</text>
</comment>
<keyword evidence="4" id="KW-1185">Reference proteome</keyword>
<dbReference type="PROSITE" id="PS50011">
    <property type="entry name" value="PROTEIN_KINASE_DOM"/>
    <property type="match status" value="1"/>
</dbReference>
<evidence type="ECO:0000313" key="4">
    <source>
        <dbReference type="Proteomes" id="UP000321118"/>
    </source>
</evidence>
<sequence length="423" mass="43483">MDRFVVPTDVETALAGAGFHPVEVAGSGWLAVALDGSDRRVELHVVPAVADAGLADRAARLCAVRHEHLPQVMDVVELSSGRLGLVMEHVDGLSLAQIRASRAPLADGEAATVAIPVAGALAALHDAGLAHGAVSESTILVRPDGRPVLTDLRGTLVGGVDDEADVRRLVATVLDQMPGADVHLVSDQPDEASLRMALARLLAVPALDAGRVVDACYATTEPEPVRLPDAGARASSALAAMARAVDPAQGATRREDRARRRRRTARASVGLVTAVVVLAVAVGVWRLLGDPEPVPVADDPVRAAVELTRARAAVIGSGDVTLLGTVDVPGGPAAEADAQLLAGLDGARVDGLSVDVQDAELVVEDGSRGGTTDVAVTSAMSAHSRVPADGSATVEVTAAGPRTVVLGLRWTDDGWRVWDVVDP</sequence>
<reference evidence="3 4" key="1">
    <citation type="submission" date="2019-07" db="EMBL/GenBank/DDBJ databases">
        <title>Whole genome shotgun sequence of Cellulomonas xylanilytica NBRC 101102.</title>
        <authorList>
            <person name="Hosoyama A."/>
            <person name="Uohara A."/>
            <person name="Ohji S."/>
            <person name="Ichikawa N."/>
        </authorList>
    </citation>
    <scope>NUCLEOTIDE SEQUENCE [LARGE SCALE GENOMIC DNA]</scope>
    <source>
        <strain evidence="3 4">NBRC 101102</strain>
    </source>
</reference>
<feature type="transmembrane region" description="Helical" evidence="1">
    <location>
        <begin position="267"/>
        <end position="288"/>
    </location>
</feature>
<evidence type="ECO:0000256" key="1">
    <source>
        <dbReference type="SAM" id="Phobius"/>
    </source>
</evidence>
<proteinExistence type="predicted"/>
<dbReference type="GO" id="GO:0004672">
    <property type="term" value="F:protein kinase activity"/>
    <property type="evidence" value="ECO:0007669"/>
    <property type="project" value="InterPro"/>
</dbReference>
<keyword evidence="1" id="KW-0472">Membrane</keyword>
<keyword evidence="1" id="KW-0812">Transmembrane</keyword>
<dbReference type="InterPro" id="IPR000719">
    <property type="entry name" value="Prot_kinase_dom"/>
</dbReference>
<dbReference type="EMBL" id="BJUB01000001">
    <property type="protein sequence ID" value="GEK19670.1"/>
    <property type="molecule type" value="Genomic_DNA"/>
</dbReference>
<name>A0A510V2Z8_9CELL</name>
<gene>
    <name evidence="3" type="ORF">CXY01_01900</name>
</gene>
<dbReference type="RefSeq" id="WP_186813248.1">
    <property type="nucleotide sequence ID" value="NZ_BJUB01000001.1"/>
</dbReference>
<feature type="domain" description="Protein kinase" evidence="2">
    <location>
        <begin position="19"/>
        <end position="278"/>
    </location>
</feature>
<dbReference type="GO" id="GO:0005524">
    <property type="term" value="F:ATP binding"/>
    <property type="evidence" value="ECO:0007669"/>
    <property type="project" value="InterPro"/>
</dbReference>